<feature type="compositionally biased region" description="Basic and acidic residues" evidence="7">
    <location>
        <begin position="141"/>
        <end position="150"/>
    </location>
</feature>
<dbReference type="SMART" id="SM00389">
    <property type="entry name" value="HOX"/>
    <property type="match status" value="1"/>
</dbReference>
<accession>A0A7S4NV03</accession>
<gene>
    <name evidence="9" type="ORF">NAES01612_LOCUS13979</name>
</gene>
<evidence type="ECO:0000256" key="2">
    <source>
        <dbReference type="ARBA" id="ARBA00023125"/>
    </source>
</evidence>
<dbReference type="PANTHER" id="PTHR24324:SF5">
    <property type="entry name" value="HEMATOPOIETICALLY-EXPRESSED HOMEOBOX PROTEIN HHEX"/>
    <property type="match status" value="1"/>
</dbReference>
<keyword evidence="3 5" id="KW-0371">Homeobox</keyword>
<comment type="subcellular location">
    <subcellularLocation>
        <location evidence="1 5 6">Nucleus</location>
    </subcellularLocation>
</comment>
<dbReference type="GO" id="GO:0030154">
    <property type="term" value="P:cell differentiation"/>
    <property type="evidence" value="ECO:0007669"/>
    <property type="project" value="TreeGrafter"/>
</dbReference>
<dbReference type="Gene3D" id="1.10.10.60">
    <property type="entry name" value="Homeodomain-like"/>
    <property type="match status" value="1"/>
</dbReference>
<sequence>MPILDHQDPVTYQLLNVPSADEQDDQELMENGVFWLLALRRNATCSKGDFHKTLQTSKALKGIQTDSVRPKVDLGVQAQDLNKKRKRATREEVAILRRAFSVNPLPPLEVRSKIAHQLNWTPRKVKIWFQNERAKLRKRSRDCDSTKDCSQDENSQDEGGKSPIVHYPSASSSTSIPPPATEQSLLAEASPLAPQLSQSVLSSVNSLHPFPFHIIKEQNAVSAMMPNFRQWATAVGGDQ</sequence>
<dbReference type="GO" id="GO:0000978">
    <property type="term" value="F:RNA polymerase II cis-regulatory region sequence-specific DNA binding"/>
    <property type="evidence" value="ECO:0007669"/>
    <property type="project" value="TreeGrafter"/>
</dbReference>
<dbReference type="SUPFAM" id="SSF46689">
    <property type="entry name" value="Homeodomain-like"/>
    <property type="match status" value="1"/>
</dbReference>
<dbReference type="Pfam" id="PF00046">
    <property type="entry name" value="Homeodomain"/>
    <property type="match status" value="1"/>
</dbReference>
<feature type="DNA-binding region" description="Homeobox" evidence="5">
    <location>
        <begin position="81"/>
        <end position="140"/>
    </location>
</feature>
<feature type="region of interest" description="Disordered" evidence="7">
    <location>
        <begin position="139"/>
        <end position="180"/>
    </location>
</feature>
<evidence type="ECO:0000256" key="4">
    <source>
        <dbReference type="ARBA" id="ARBA00023242"/>
    </source>
</evidence>
<organism evidence="9">
    <name type="scientific">Paramoeba aestuarina</name>
    <dbReference type="NCBI Taxonomy" id="180227"/>
    <lineage>
        <taxon>Eukaryota</taxon>
        <taxon>Amoebozoa</taxon>
        <taxon>Discosea</taxon>
        <taxon>Flabellinia</taxon>
        <taxon>Dactylopodida</taxon>
        <taxon>Paramoebidae</taxon>
        <taxon>Paramoeba</taxon>
    </lineage>
</organism>
<evidence type="ECO:0000259" key="8">
    <source>
        <dbReference type="PROSITE" id="PS50071"/>
    </source>
</evidence>
<dbReference type="AlphaFoldDB" id="A0A7S4NV03"/>
<dbReference type="InterPro" id="IPR009057">
    <property type="entry name" value="Homeodomain-like_sf"/>
</dbReference>
<dbReference type="PROSITE" id="PS50071">
    <property type="entry name" value="HOMEOBOX_2"/>
    <property type="match status" value="1"/>
</dbReference>
<name>A0A7S4NV03_9EUKA</name>
<dbReference type="EMBL" id="HBKR01021518">
    <property type="protein sequence ID" value="CAE2311265.1"/>
    <property type="molecule type" value="Transcribed_RNA"/>
</dbReference>
<reference evidence="9" key="1">
    <citation type="submission" date="2021-01" db="EMBL/GenBank/DDBJ databases">
        <authorList>
            <person name="Corre E."/>
            <person name="Pelletier E."/>
            <person name="Niang G."/>
            <person name="Scheremetjew M."/>
            <person name="Finn R."/>
            <person name="Kale V."/>
            <person name="Holt S."/>
            <person name="Cochrane G."/>
            <person name="Meng A."/>
            <person name="Brown T."/>
            <person name="Cohen L."/>
        </authorList>
    </citation>
    <scope>NUCLEOTIDE SEQUENCE</scope>
    <source>
        <strain evidence="9">SoJaBio B1-5/56/2</strain>
    </source>
</reference>
<evidence type="ECO:0000256" key="3">
    <source>
        <dbReference type="ARBA" id="ARBA00023155"/>
    </source>
</evidence>
<evidence type="ECO:0000256" key="6">
    <source>
        <dbReference type="RuleBase" id="RU000682"/>
    </source>
</evidence>
<evidence type="ECO:0000256" key="7">
    <source>
        <dbReference type="SAM" id="MobiDB-lite"/>
    </source>
</evidence>
<keyword evidence="2 5" id="KW-0238">DNA-binding</keyword>
<dbReference type="InterPro" id="IPR001356">
    <property type="entry name" value="HD"/>
</dbReference>
<proteinExistence type="predicted"/>
<keyword evidence="4 5" id="KW-0539">Nucleus</keyword>
<protein>
    <recommendedName>
        <fullName evidence="8">Homeobox domain-containing protein</fullName>
    </recommendedName>
</protein>
<dbReference type="InterPro" id="IPR051000">
    <property type="entry name" value="Homeobox_DNA-bind_prot"/>
</dbReference>
<dbReference type="CDD" id="cd00086">
    <property type="entry name" value="homeodomain"/>
    <property type="match status" value="1"/>
</dbReference>
<evidence type="ECO:0000256" key="1">
    <source>
        <dbReference type="ARBA" id="ARBA00004123"/>
    </source>
</evidence>
<dbReference type="PANTHER" id="PTHR24324">
    <property type="entry name" value="HOMEOBOX PROTEIN HHEX"/>
    <property type="match status" value="1"/>
</dbReference>
<evidence type="ECO:0000256" key="5">
    <source>
        <dbReference type="PROSITE-ProRule" id="PRU00108"/>
    </source>
</evidence>
<feature type="domain" description="Homeobox" evidence="8">
    <location>
        <begin position="79"/>
        <end position="139"/>
    </location>
</feature>
<evidence type="ECO:0000313" key="9">
    <source>
        <dbReference type="EMBL" id="CAE2311265.1"/>
    </source>
</evidence>
<dbReference type="GO" id="GO:0006357">
    <property type="term" value="P:regulation of transcription by RNA polymerase II"/>
    <property type="evidence" value="ECO:0007669"/>
    <property type="project" value="TreeGrafter"/>
</dbReference>
<dbReference type="GO" id="GO:0005634">
    <property type="term" value="C:nucleus"/>
    <property type="evidence" value="ECO:0007669"/>
    <property type="project" value="UniProtKB-SubCell"/>
</dbReference>